<evidence type="ECO:0000259" key="1">
    <source>
        <dbReference type="SMART" id="SM00833"/>
    </source>
</evidence>
<proteinExistence type="predicted"/>
<sequence>MSTPVTIVCGPDREPARLVARRLRGDAPTAVLLEHDLDQVDLGVVARSTERGDGRYDATVVELAHGCVSCTVREDMLPSLVDLATSGDVDHVVLLLPDVVEPAGVLEAFHGLVLAESGRTASQSCHVDRVVCVVRGPDLVPALADGLTLPEVGRTAADADDRLLGELVARQVETADVVVLLDAGPGERGLARLLNPTARVVGASDPVTPATFDLDRALDRADPSLVPAGADLRRDGDAWTVVWRARRPLHPVRLHDALETLVADALRSRGTVWLAGRPDALVGWEATGPRLCLGHIGSWIDGGGPCSWEHVDPQRRARAELDWDPAFGDRYQEVAFTGVGVVPDVAAVLDTCLVTDAELASGALDSPVAEDPFADVFAHAQEVA</sequence>
<feature type="domain" description="CobW C-terminal" evidence="1">
    <location>
        <begin position="238"/>
        <end position="353"/>
    </location>
</feature>
<keyword evidence="3" id="KW-1185">Reference proteome</keyword>
<dbReference type="InterPro" id="IPR011629">
    <property type="entry name" value="CobW-like_C"/>
</dbReference>
<evidence type="ECO:0000313" key="3">
    <source>
        <dbReference type="Proteomes" id="UP001596122"/>
    </source>
</evidence>
<evidence type="ECO:0000313" key="2">
    <source>
        <dbReference type="EMBL" id="MFC5380014.1"/>
    </source>
</evidence>
<dbReference type="Gene3D" id="3.40.50.300">
    <property type="entry name" value="P-loop containing nucleotide triphosphate hydrolases"/>
    <property type="match status" value="1"/>
</dbReference>
<name>A0ABW0GKK0_9MICO</name>
<dbReference type="Pfam" id="PF07683">
    <property type="entry name" value="CobW_C"/>
    <property type="match status" value="1"/>
</dbReference>
<reference evidence="3" key="1">
    <citation type="journal article" date="2019" name="Int. J. Syst. Evol. Microbiol.">
        <title>The Global Catalogue of Microorganisms (GCM) 10K type strain sequencing project: providing services to taxonomists for standard genome sequencing and annotation.</title>
        <authorList>
            <consortium name="The Broad Institute Genomics Platform"/>
            <consortium name="The Broad Institute Genome Sequencing Center for Infectious Disease"/>
            <person name="Wu L."/>
            <person name="Ma J."/>
        </authorList>
    </citation>
    <scope>NUCLEOTIDE SEQUENCE [LARGE SCALE GENOMIC DNA]</scope>
    <source>
        <strain evidence="3">CCUG 43114</strain>
    </source>
</reference>
<organism evidence="2 3">
    <name type="scientific">Aquipuribacter nitratireducens</name>
    <dbReference type="NCBI Taxonomy" id="650104"/>
    <lineage>
        <taxon>Bacteria</taxon>
        <taxon>Bacillati</taxon>
        <taxon>Actinomycetota</taxon>
        <taxon>Actinomycetes</taxon>
        <taxon>Micrococcales</taxon>
        <taxon>Intrasporangiaceae</taxon>
        <taxon>Aquipuribacter</taxon>
    </lineage>
</organism>
<dbReference type="PANTHER" id="PTHR43603">
    <property type="entry name" value="COBW DOMAIN-CONTAINING PROTEIN DDB_G0274527"/>
    <property type="match status" value="1"/>
</dbReference>
<dbReference type="SMART" id="SM00833">
    <property type="entry name" value="CobW_C"/>
    <property type="match status" value="1"/>
</dbReference>
<dbReference type="InterPro" id="IPR027417">
    <property type="entry name" value="P-loop_NTPase"/>
</dbReference>
<comment type="caution">
    <text evidence="2">The sequence shown here is derived from an EMBL/GenBank/DDBJ whole genome shotgun (WGS) entry which is preliminary data.</text>
</comment>
<gene>
    <name evidence="2" type="ORF">ACFPJ6_04345</name>
</gene>
<dbReference type="InterPro" id="IPR003495">
    <property type="entry name" value="CobW/HypB/UreG_nucleotide-bd"/>
</dbReference>
<dbReference type="InterPro" id="IPR051927">
    <property type="entry name" value="Zn_Chap_cDPG_Synth"/>
</dbReference>
<dbReference type="SUPFAM" id="SSF90002">
    <property type="entry name" value="Hypothetical protein YjiA, C-terminal domain"/>
    <property type="match status" value="1"/>
</dbReference>
<protein>
    <submittedName>
        <fullName evidence="2">CobW family GTP-binding protein</fullName>
    </submittedName>
</protein>
<dbReference type="EMBL" id="JBHSLD010000004">
    <property type="protein sequence ID" value="MFC5380014.1"/>
    <property type="molecule type" value="Genomic_DNA"/>
</dbReference>
<dbReference type="RefSeq" id="WP_340271416.1">
    <property type="nucleotide sequence ID" value="NZ_JBBEOG010000011.1"/>
</dbReference>
<dbReference type="Pfam" id="PF02492">
    <property type="entry name" value="cobW"/>
    <property type="match status" value="1"/>
</dbReference>
<accession>A0ABW0GKK0</accession>
<dbReference type="Proteomes" id="UP001596122">
    <property type="component" value="Unassembled WGS sequence"/>
</dbReference>
<dbReference type="PANTHER" id="PTHR43603:SF1">
    <property type="entry name" value="ZINC-REGULATED GTPASE METALLOPROTEIN ACTIVATOR 1"/>
    <property type="match status" value="1"/>
</dbReference>